<organism evidence="2 3">
    <name type="scientific">Acidisarcina polymorpha</name>
    <dbReference type="NCBI Taxonomy" id="2211140"/>
    <lineage>
        <taxon>Bacteria</taxon>
        <taxon>Pseudomonadati</taxon>
        <taxon>Acidobacteriota</taxon>
        <taxon>Terriglobia</taxon>
        <taxon>Terriglobales</taxon>
        <taxon>Acidobacteriaceae</taxon>
        <taxon>Acidisarcina</taxon>
    </lineage>
</organism>
<gene>
    <name evidence="2" type="ORF">ACPOL_7179</name>
</gene>
<dbReference type="InterPro" id="IPR036812">
    <property type="entry name" value="NAD(P)_OxRdtase_dom_sf"/>
</dbReference>
<reference evidence="2 3" key="1">
    <citation type="journal article" date="2018" name="Front. Microbiol.">
        <title>Hydrolytic Capabilities as a Key to Environmental Success: Chitinolytic and Cellulolytic Acidobacteria From Acidic Sub-arctic Soils and Boreal Peatlands.</title>
        <authorList>
            <person name="Belova S.E."/>
            <person name="Ravin N.V."/>
            <person name="Pankratov T.A."/>
            <person name="Rakitin A.L."/>
            <person name="Ivanova A.A."/>
            <person name="Beletsky A.V."/>
            <person name="Mardanov A.V."/>
            <person name="Sinninghe Damste J.S."/>
            <person name="Dedysh S.N."/>
        </authorList>
    </citation>
    <scope>NUCLEOTIDE SEQUENCE [LARGE SCALE GENOMIC DNA]</scope>
    <source>
        <strain evidence="2 3">SBC82</strain>
        <plasmid evidence="3">pacpol3</plasmid>
    </source>
</reference>
<dbReference type="Pfam" id="PF00248">
    <property type="entry name" value="Aldo_ket_red"/>
    <property type="match status" value="1"/>
</dbReference>
<dbReference type="Proteomes" id="UP000253606">
    <property type="component" value="Plasmid pACPOL3"/>
</dbReference>
<evidence type="ECO:0000259" key="1">
    <source>
        <dbReference type="Pfam" id="PF00248"/>
    </source>
</evidence>
<evidence type="ECO:0000313" key="2">
    <source>
        <dbReference type="EMBL" id="AXC16369.1"/>
    </source>
</evidence>
<dbReference type="InterPro" id="IPR023210">
    <property type="entry name" value="NADP_OxRdtase_dom"/>
</dbReference>
<geneLocation type="plasmid" evidence="3">
    <name>pacpol3</name>
</geneLocation>
<dbReference type="Gene3D" id="3.20.20.100">
    <property type="entry name" value="NADP-dependent oxidoreductase domain"/>
    <property type="match status" value="1"/>
</dbReference>
<dbReference type="GO" id="GO:0016491">
    <property type="term" value="F:oxidoreductase activity"/>
    <property type="evidence" value="ECO:0007669"/>
    <property type="project" value="InterPro"/>
</dbReference>
<keyword evidence="2" id="KW-0614">Plasmid</keyword>
<protein>
    <submittedName>
        <fullName evidence="2">L-fuco-beta-pyranose dehydrogenase</fullName>
    </submittedName>
</protein>
<dbReference type="AlphaFoldDB" id="A0A2Z5GBI9"/>
<feature type="domain" description="NADP-dependent oxidoreductase" evidence="1">
    <location>
        <begin position="1"/>
        <end position="255"/>
    </location>
</feature>
<proteinExistence type="predicted"/>
<accession>A0A2Z5GBI9</accession>
<dbReference type="PANTHER" id="PTHR42686:SF1">
    <property type="entry name" value="GH17980P-RELATED"/>
    <property type="match status" value="1"/>
</dbReference>
<dbReference type="GO" id="GO:0005829">
    <property type="term" value="C:cytosol"/>
    <property type="evidence" value="ECO:0007669"/>
    <property type="project" value="TreeGrafter"/>
</dbReference>
<dbReference type="InterPro" id="IPR020471">
    <property type="entry name" value="AKR"/>
</dbReference>
<keyword evidence="3" id="KW-1185">Reference proteome</keyword>
<dbReference type="SUPFAM" id="SSF51430">
    <property type="entry name" value="NAD(P)-linked oxidoreductase"/>
    <property type="match status" value="1"/>
</dbReference>
<dbReference type="KEGG" id="abas:ACPOL_7179"/>
<name>A0A2Z5GBI9_9BACT</name>
<dbReference type="EMBL" id="CP030844">
    <property type="protein sequence ID" value="AXC16369.1"/>
    <property type="molecule type" value="Genomic_DNA"/>
</dbReference>
<sequence length="272" mass="30474">MRLAIDEGINFFDVSPYYGLTLAETRLGEALEGHRDKVVLATKCGRFGEDTFDFSAKRTILSVEESLQRLRTDYVDILQAHDVEFGDAQQIIEETIPAMRALQQAGKIRFVGITGYSLKNLMEIAEKAPVDSILTYCRYNLMISDMHTELIPFATKNNIGIINASSLHMGILTERGAPDWHPAPHEVRGAGKRIVDFCKERGIDASEVALRFCLEYPHVASTLIGMSTRKHVQASIQSLATRNDPSLIQQLQELIEPVYGYVWPSGRPENYG</sequence>
<evidence type="ECO:0000313" key="3">
    <source>
        <dbReference type="Proteomes" id="UP000253606"/>
    </source>
</evidence>
<dbReference type="PANTHER" id="PTHR42686">
    <property type="entry name" value="GH17980P-RELATED"/>
    <property type="match status" value="1"/>
</dbReference>